<dbReference type="Proteomes" id="UP000887579">
    <property type="component" value="Unplaced"/>
</dbReference>
<name>A0AC34FYT5_9BILA</name>
<accession>A0AC34FYT5</accession>
<protein>
    <submittedName>
        <fullName evidence="2">C-type lectin domain-containing protein</fullName>
    </submittedName>
</protein>
<organism evidence="1 2">
    <name type="scientific">Panagrolaimus sp. ES5</name>
    <dbReference type="NCBI Taxonomy" id="591445"/>
    <lineage>
        <taxon>Eukaryota</taxon>
        <taxon>Metazoa</taxon>
        <taxon>Ecdysozoa</taxon>
        <taxon>Nematoda</taxon>
        <taxon>Chromadorea</taxon>
        <taxon>Rhabditida</taxon>
        <taxon>Tylenchina</taxon>
        <taxon>Panagrolaimomorpha</taxon>
        <taxon>Panagrolaimoidea</taxon>
        <taxon>Panagrolaimidae</taxon>
        <taxon>Panagrolaimus</taxon>
    </lineage>
</organism>
<evidence type="ECO:0000313" key="1">
    <source>
        <dbReference type="Proteomes" id="UP000887579"/>
    </source>
</evidence>
<reference evidence="2" key="1">
    <citation type="submission" date="2022-11" db="UniProtKB">
        <authorList>
            <consortium name="WormBaseParasite"/>
        </authorList>
    </citation>
    <scope>IDENTIFICATION</scope>
</reference>
<evidence type="ECO:0000313" key="2">
    <source>
        <dbReference type="WBParaSite" id="ES5_v2.g22639.t1"/>
    </source>
</evidence>
<sequence length="194" mass="20750">MLCRLFCLLLIIAAATVTAKCPKNSHEVDSKCFSFQSVKSAFFHAEYKCKLQYSGHLAAIHSAFDNGFVTQIASVVFPDANKSVWIGATNSKKNEWVWTDGQALTYKNFTTEDEASAKGNSCSALSLENGQWIAADCYEKKPYICLSLDSKDLAATTTAASDAATTTAAAAPEETTTKAPAADEAEASGMDATF</sequence>
<proteinExistence type="predicted"/>
<dbReference type="WBParaSite" id="ES5_v2.g22639.t1">
    <property type="protein sequence ID" value="ES5_v2.g22639.t1"/>
    <property type="gene ID" value="ES5_v2.g22639"/>
</dbReference>